<dbReference type="AlphaFoldDB" id="A0A1T4R483"/>
<dbReference type="SUPFAM" id="SSF53448">
    <property type="entry name" value="Nucleotide-diphospho-sugar transferases"/>
    <property type="match status" value="1"/>
</dbReference>
<evidence type="ECO:0000259" key="1">
    <source>
        <dbReference type="Pfam" id="PF00535"/>
    </source>
</evidence>
<gene>
    <name evidence="2" type="ORF">SAMN02745119_02674</name>
</gene>
<name>A0A1T4R483_9BACT</name>
<proteinExistence type="predicted"/>
<protein>
    <recommendedName>
        <fullName evidence="1">Glycosyltransferase 2-like domain-containing protein</fullName>
    </recommendedName>
</protein>
<evidence type="ECO:0000313" key="3">
    <source>
        <dbReference type="Proteomes" id="UP000190102"/>
    </source>
</evidence>
<dbReference type="OrthoDB" id="9771846at2"/>
<accession>A0A1T4R483</accession>
<evidence type="ECO:0000313" key="2">
    <source>
        <dbReference type="EMBL" id="SKA10759.1"/>
    </source>
</evidence>
<keyword evidence="3" id="KW-1185">Reference proteome</keyword>
<dbReference type="Pfam" id="PF00535">
    <property type="entry name" value="Glycos_transf_2"/>
    <property type="match status" value="1"/>
</dbReference>
<dbReference type="PANTHER" id="PTHR43179">
    <property type="entry name" value="RHAMNOSYLTRANSFERASE WBBL"/>
    <property type="match status" value="1"/>
</dbReference>
<dbReference type="Gene3D" id="3.90.550.10">
    <property type="entry name" value="Spore Coat Polysaccharide Biosynthesis Protein SpsA, Chain A"/>
    <property type="match status" value="1"/>
</dbReference>
<reference evidence="3" key="1">
    <citation type="submission" date="2017-02" db="EMBL/GenBank/DDBJ databases">
        <authorList>
            <person name="Varghese N."/>
            <person name="Submissions S."/>
        </authorList>
    </citation>
    <scope>NUCLEOTIDE SEQUENCE [LARGE SCALE GENOMIC DNA]</scope>
    <source>
        <strain evidence="3">ATCC BAA-34</strain>
    </source>
</reference>
<dbReference type="PANTHER" id="PTHR43179:SF7">
    <property type="entry name" value="RHAMNOSYLTRANSFERASE WBBL"/>
    <property type="match status" value="1"/>
</dbReference>
<dbReference type="EMBL" id="FUWR01000017">
    <property type="protein sequence ID" value="SKA10759.1"/>
    <property type="molecule type" value="Genomic_DNA"/>
</dbReference>
<dbReference type="RefSeq" id="WP_078790918.1">
    <property type="nucleotide sequence ID" value="NZ_FUWR01000017.1"/>
</dbReference>
<dbReference type="CDD" id="cd04186">
    <property type="entry name" value="GT_2_like_c"/>
    <property type="match status" value="1"/>
</dbReference>
<dbReference type="STRING" id="115783.SAMN02745119_02674"/>
<dbReference type="InterPro" id="IPR001173">
    <property type="entry name" value="Glyco_trans_2-like"/>
</dbReference>
<sequence>MTSISSAYDVTIVIVNYNTRELLAACLESLFTVISGISFEVWVVDNASSDGSLDMVGSRFPQVRCISNRTNLGFARANNQAISQASGRYVVLLNSDTLMMPMSLETIVTFMDKHQDIGVCGGQLLNHDGTLQNSIANTPTLATELLNKSVLRRLFPKSYPGKERQIEVPIEVESVIGACMVVSRKAIKEVGALDERYFFFFEETDWCLSMKKAGWQVWFHPQARIVHLQGASANRIHIPARIEYWKSRYLFFRKHSSLAAFRLLQGGLLVRLLLSLVAQAVVVLFSADARSRFVLNVTLFRWHLYGCPPSWGICGTDIGGESR</sequence>
<organism evidence="2 3">
    <name type="scientific">Trichlorobacter thiogenes</name>
    <dbReference type="NCBI Taxonomy" id="115783"/>
    <lineage>
        <taxon>Bacteria</taxon>
        <taxon>Pseudomonadati</taxon>
        <taxon>Thermodesulfobacteriota</taxon>
        <taxon>Desulfuromonadia</taxon>
        <taxon>Geobacterales</taxon>
        <taxon>Geobacteraceae</taxon>
        <taxon>Trichlorobacter</taxon>
    </lineage>
</organism>
<dbReference type="InterPro" id="IPR029044">
    <property type="entry name" value="Nucleotide-diphossugar_trans"/>
</dbReference>
<dbReference type="Proteomes" id="UP000190102">
    <property type="component" value="Unassembled WGS sequence"/>
</dbReference>
<feature type="domain" description="Glycosyltransferase 2-like" evidence="1">
    <location>
        <begin position="11"/>
        <end position="190"/>
    </location>
</feature>